<dbReference type="InterPro" id="IPR006448">
    <property type="entry name" value="Phage_term_ssu_P27"/>
</dbReference>
<gene>
    <name evidence="2" type="ORF">SAMN05444170_2499</name>
</gene>
<evidence type="ECO:0000256" key="1">
    <source>
        <dbReference type="SAM" id="MobiDB-lite"/>
    </source>
</evidence>
<feature type="compositionally biased region" description="Basic residues" evidence="1">
    <location>
        <begin position="1"/>
        <end position="11"/>
    </location>
</feature>
<reference evidence="3" key="1">
    <citation type="submission" date="2016-11" db="EMBL/GenBank/DDBJ databases">
        <authorList>
            <person name="Varghese N."/>
            <person name="Submissions S."/>
        </authorList>
    </citation>
    <scope>NUCLEOTIDE SEQUENCE [LARGE SCALE GENOMIC DNA]</scope>
    <source>
        <strain evidence="3">GAS401</strain>
    </source>
</reference>
<proteinExistence type="predicted"/>
<name>A0A1M7TS60_9BRAD</name>
<sequence length="162" mass="17938">MIRGRRPKPSRMKALTGNPGKRPLNPHEPRPAPAAPECPPELSPTARQEWERLTAELSKLNLITHLDRGALATYCGAYALWAEAMVQIQKYGTMVKSPTGYPMQSPYLGLANRQAELMMRIASEFGFTPASRSRILVPPPDQLPLLELTEDDYDEEVPEGGG</sequence>
<keyword evidence="3" id="KW-1185">Reference proteome</keyword>
<dbReference type="EMBL" id="LT670849">
    <property type="protein sequence ID" value="SHN73516.1"/>
    <property type="molecule type" value="Genomic_DNA"/>
</dbReference>
<feature type="region of interest" description="Disordered" evidence="1">
    <location>
        <begin position="1"/>
        <end position="45"/>
    </location>
</feature>
<organism evidence="2 3">
    <name type="scientific">Bradyrhizobium erythrophlei</name>
    <dbReference type="NCBI Taxonomy" id="1437360"/>
    <lineage>
        <taxon>Bacteria</taxon>
        <taxon>Pseudomonadati</taxon>
        <taxon>Pseudomonadota</taxon>
        <taxon>Alphaproteobacteria</taxon>
        <taxon>Hyphomicrobiales</taxon>
        <taxon>Nitrobacteraceae</taxon>
        <taxon>Bradyrhizobium</taxon>
    </lineage>
</organism>
<dbReference type="Proteomes" id="UP000184096">
    <property type="component" value="Chromosome I"/>
</dbReference>
<dbReference type="NCBIfam" id="TIGR01558">
    <property type="entry name" value="sm_term_P27"/>
    <property type="match status" value="1"/>
</dbReference>
<accession>A0A1M7TS60</accession>
<evidence type="ECO:0000313" key="2">
    <source>
        <dbReference type="EMBL" id="SHN73516.1"/>
    </source>
</evidence>
<feature type="compositionally biased region" description="Pro residues" evidence="1">
    <location>
        <begin position="31"/>
        <end position="42"/>
    </location>
</feature>
<dbReference type="Pfam" id="PF05119">
    <property type="entry name" value="Terminase_4"/>
    <property type="match status" value="1"/>
</dbReference>
<evidence type="ECO:0000313" key="3">
    <source>
        <dbReference type="Proteomes" id="UP000184096"/>
    </source>
</evidence>
<dbReference type="AlphaFoldDB" id="A0A1M7TS60"/>
<protein>
    <submittedName>
        <fullName evidence="2">Phage terminase, small subunit, putative, P27 family</fullName>
    </submittedName>
</protein>